<dbReference type="Proteomes" id="UP000198407">
    <property type="component" value="Unassembled WGS sequence"/>
</dbReference>
<keyword evidence="5 7" id="KW-1133">Transmembrane helix</keyword>
<evidence type="ECO:0000256" key="3">
    <source>
        <dbReference type="ARBA" id="ARBA00022475"/>
    </source>
</evidence>
<feature type="transmembrane region" description="Helical" evidence="7">
    <location>
        <begin position="262"/>
        <end position="288"/>
    </location>
</feature>
<name>A0A239KW70_9PSED</name>
<dbReference type="CDD" id="cd06261">
    <property type="entry name" value="TM_PBP2"/>
    <property type="match status" value="1"/>
</dbReference>
<evidence type="ECO:0000256" key="7">
    <source>
        <dbReference type="RuleBase" id="RU363032"/>
    </source>
</evidence>
<dbReference type="OrthoDB" id="9805884at2"/>
<keyword evidence="2 7" id="KW-0813">Transport</keyword>
<sequence>MTQHAVTPARSPGGYESPGDVAVQAHHHRPGAPVTLRMSSASSPSPTAQRTLSAHAHRRSGLHKLAGAARQRLAYLRQILELLPLLFILSAVLCAVLPEQLASHDPRHMDQDAILAAPGAAHLFGTDQYGRDVFSLVVHGARQSLILGICAVLIGGSIGVFLGMLAGFRGGRLDRLIMRLIDVWLSVPDILLAIIIATALGSSFTNVILAISLMIVPAYVRVMRSAVLAVRHRAFVEASRSMGASTAWIIVRHVFPHCLSPLLVKSTIGIGTAILAGAGLSFLGLGAIEELPDWGYTLAQGRSYLSVAWWICIFPGLAITLLVIAINLVGESLKHRIDLKQRSH</sequence>
<comment type="similarity">
    <text evidence="7">Belongs to the binding-protein-dependent transport system permease family.</text>
</comment>
<dbReference type="PANTHER" id="PTHR43386:SF1">
    <property type="entry name" value="D,D-DIPEPTIDE TRANSPORT SYSTEM PERMEASE PROTEIN DDPC-RELATED"/>
    <property type="match status" value="1"/>
</dbReference>
<dbReference type="InterPro" id="IPR050366">
    <property type="entry name" value="BP-dependent_transpt_permease"/>
</dbReference>
<evidence type="ECO:0000256" key="2">
    <source>
        <dbReference type="ARBA" id="ARBA00022448"/>
    </source>
</evidence>
<dbReference type="InterPro" id="IPR000515">
    <property type="entry name" value="MetI-like"/>
</dbReference>
<dbReference type="AlphaFoldDB" id="A0A239KW70"/>
<dbReference type="STRING" id="1215104.GCA_000730585_02098"/>
<dbReference type="PANTHER" id="PTHR43386">
    <property type="entry name" value="OLIGOPEPTIDE TRANSPORT SYSTEM PERMEASE PROTEIN APPC"/>
    <property type="match status" value="1"/>
</dbReference>
<dbReference type="EMBL" id="FZOL01000029">
    <property type="protein sequence ID" value="SNT21494.1"/>
    <property type="molecule type" value="Genomic_DNA"/>
</dbReference>
<protein>
    <submittedName>
        <fullName evidence="10">Peptide/nickel transport system permease protein</fullName>
    </submittedName>
</protein>
<evidence type="ECO:0000256" key="1">
    <source>
        <dbReference type="ARBA" id="ARBA00004651"/>
    </source>
</evidence>
<evidence type="ECO:0000256" key="5">
    <source>
        <dbReference type="ARBA" id="ARBA00022989"/>
    </source>
</evidence>
<keyword evidence="11" id="KW-1185">Reference proteome</keyword>
<dbReference type="SUPFAM" id="SSF161098">
    <property type="entry name" value="MetI-like"/>
    <property type="match status" value="1"/>
</dbReference>
<evidence type="ECO:0000256" key="6">
    <source>
        <dbReference type="ARBA" id="ARBA00023136"/>
    </source>
</evidence>
<dbReference type="RefSeq" id="WP_084702800.1">
    <property type="nucleotide sequence ID" value="NZ_FZOL01000029.1"/>
</dbReference>
<feature type="transmembrane region" description="Helical" evidence="7">
    <location>
        <begin position="207"/>
        <end position="230"/>
    </location>
</feature>
<feature type="transmembrane region" description="Helical" evidence="7">
    <location>
        <begin position="145"/>
        <end position="168"/>
    </location>
</feature>
<dbReference type="PROSITE" id="PS50928">
    <property type="entry name" value="ABC_TM1"/>
    <property type="match status" value="1"/>
</dbReference>
<feature type="transmembrane region" description="Helical" evidence="7">
    <location>
        <begin position="180"/>
        <end position="201"/>
    </location>
</feature>
<evidence type="ECO:0000313" key="11">
    <source>
        <dbReference type="Proteomes" id="UP000198407"/>
    </source>
</evidence>
<dbReference type="GO" id="GO:0055085">
    <property type="term" value="P:transmembrane transport"/>
    <property type="evidence" value="ECO:0007669"/>
    <property type="project" value="InterPro"/>
</dbReference>
<accession>A0A239KW70</accession>
<evidence type="ECO:0000313" key="10">
    <source>
        <dbReference type="EMBL" id="SNT21494.1"/>
    </source>
</evidence>
<feature type="region of interest" description="Disordered" evidence="8">
    <location>
        <begin position="1"/>
        <end position="28"/>
    </location>
</feature>
<evidence type="ECO:0000259" key="9">
    <source>
        <dbReference type="PROSITE" id="PS50928"/>
    </source>
</evidence>
<proteinExistence type="inferred from homology"/>
<dbReference type="Pfam" id="PF00528">
    <property type="entry name" value="BPD_transp_1"/>
    <property type="match status" value="1"/>
</dbReference>
<keyword evidence="4 7" id="KW-0812">Transmembrane</keyword>
<gene>
    <name evidence="10" type="ORF">SAMN05444352_12923</name>
</gene>
<comment type="subcellular location">
    <subcellularLocation>
        <location evidence="1 7">Cell membrane</location>
        <topology evidence="1 7">Multi-pass membrane protein</topology>
    </subcellularLocation>
</comment>
<feature type="transmembrane region" description="Helical" evidence="7">
    <location>
        <begin position="79"/>
        <end position="98"/>
    </location>
</feature>
<dbReference type="GO" id="GO:0005886">
    <property type="term" value="C:plasma membrane"/>
    <property type="evidence" value="ECO:0007669"/>
    <property type="project" value="UniProtKB-SubCell"/>
</dbReference>
<feature type="transmembrane region" description="Helical" evidence="7">
    <location>
        <begin position="308"/>
        <end position="330"/>
    </location>
</feature>
<feature type="domain" description="ABC transmembrane type-1" evidence="9">
    <location>
        <begin position="141"/>
        <end position="330"/>
    </location>
</feature>
<reference evidence="11" key="1">
    <citation type="submission" date="2017-06" db="EMBL/GenBank/DDBJ databases">
        <authorList>
            <person name="Varghese N."/>
            <person name="Submissions S."/>
        </authorList>
    </citation>
    <scope>NUCLEOTIDE SEQUENCE [LARGE SCALE GENOMIC DNA]</scope>
    <source>
        <strain evidence="11">DSM 22348</strain>
    </source>
</reference>
<dbReference type="Gene3D" id="1.10.3720.10">
    <property type="entry name" value="MetI-like"/>
    <property type="match status" value="1"/>
</dbReference>
<keyword evidence="6 7" id="KW-0472">Membrane</keyword>
<evidence type="ECO:0000256" key="4">
    <source>
        <dbReference type="ARBA" id="ARBA00022692"/>
    </source>
</evidence>
<organism evidence="10 11">
    <name type="scientific">Pseudomonas japonica</name>
    <dbReference type="NCBI Taxonomy" id="256466"/>
    <lineage>
        <taxon>Bacteria</taxon>
        <taxon>Pseudomonadati</taxon>
        <taxon>Pseudomonadota</taxon>
        <taxon>Gammaproteobacteria</taxon>
        <taxon>Pseudomonadales</taxon>
        <taxon>Pseudomonadaceae</taxon>
        <taxon>Pseudomonas</taxon>
    </lineage>
</organism>
<keyword evidence="3" id="KW-1003">Cell membrane</keyword>
<evidence type="ECO:0000256" key="8">
    <source>
        <dbReference type="SAM" id="MobiDB-lite"/>
    </source>
</evidence>
<dbReference type="InterPro" id="IPR035906">
    <property type="entry name" value="MetI-like_sf"/>
</dbReference>